<keyword evidence="2" id="KW-1185">Reference proteome</keyword>
<evidence type="ECO:0000313" key="1">
    <source>
        <dbReference type="EMBL" id="GIX71401.1"/>
    </source>
</evidence>
<evidence type="ECO:0000313" key="2">
    <source>
        <dbReference type="Proteomes" id="UP001054945"/>
    </source>
</evidence>
<reference evidence="1 2" key="1">
    <citation type="submission" date="2021-06" db="EMBL/GenBank/DDBJ databases">
        <title>Caerostris extrusa draft genome.</title>
        <authorList>
            <person name="Kono N."/>
            <person name="Arakawa K."/>
        </authorList>
    </citation>
    <scope>NUCLEOTIDE SEQUENCE [LARGE SCALE GENOMIC DNA]</scope>
</reference>
<protein>
    <submittedName>
        <fullName evidence="1">Uncharacterized protein</fullName>
    </submittedName>
</protein>
<dbReference type="Proteomes" id="UP001054945">
    <property type="component" value="Unassembled WGS sequence"/>
</dbReference>
<gene>
    <name evidence="1" type="ORF">CEXT_782341</name>
</gene>
<accession>A0AAV4MG79</accession>
<proteinExistence type="predicted"/>
<organism evidence="1 2">
    <name type="scientific">Caerostris extrusa</name>
    <name type="common">Bark spider</name>
    <name type="synonym">Caerostris bankana</name>
    <dbReference type="NCBI Taxonomy" id="172846"/>
    <lineage>
        <taxon>Eukaryota</taxon>
        <taxon>Metazoa</taxon>
        <taxon>Ecdysozoa</taxon>
        <taxon>Arthropoda</taxon>
        <taxon>Chelicerata</taxon>
        <taxon>Arachnida</taxon>
        <taxon>Araneae</taxon>
        <taxon>Araneomorphae</taxon>
        <taxon>Entelegynae</taxon>
        <taxon>Araneoidea</taxon>
        <taxon>Araneidae</taxon>
        <taxon>Caerostris</taxon>
    </lineage>
</organism>
<sequence>METEFPRSHPLCWHRYVKQKLRGCVSSSFEWCVVRCNVCRGGEKKSLEALFAKRGRNSGDRLEVENACFDDKWNLLFTKSSLEG</sequence>
<dbReference type="EMBL" id="BPLR01002220">
    <property type="protein sequence ID" value="GIX71401.1"/>
    <property type="molecule type" value="Genomic_DNA"/>
</dbReference>
<dbReference type="AlphaFoldDB" id="A0AAV4MG79"/>
<name>A0AAV4MG79_CAEEX</name>
<comment type="caution">
    <text evidence="1">The sequence shown here is derived from an EMBL/GenBank/DDBJ whole genome shotgun (WGS) entry which is preliminary data.</text>
</comment>